<dbReference type="Gene3D" id="1.25.10.10">
    <property type="entry name" value="Leucine-rich Repeat Variant"/>
    <property type="match status" value="2"/>
</dbReference>
<evidence type="ECO:0000313" key="1">
    <source>
        <dbReference type="EMBL" id="KAI5406799.1"/>
    </source>
</evidence>
<protein>
    <recommendedName>
        <fullName evidence="3">HEAT repeat-containing protein 6</fullName>
    </recommendedName>
</protein>
<dbReference type="InterPro" id="IPR016024">
    <property type="entry name" value="ARM-type_fold"/>
</dbReference>
<keyword evidence="2" id="KW-1185">Reference proteome</keyword>
<proteinExistence type="predicted"/>
<dbReference type="PANTHER" id="PTHR13366:SF0">
    <property type="entry name" value="HEAT REPEAT-CONTAINING PROTEIN 6"/>
    <property type="match status" value="1"/>
</dbReference>
<accession>A0A9D4WPR2</accession>
<name>A0A9D4WPR2_PEA</name>
<gene>
    <name evidence="1" type="ORF">KIW84_053171</name>
</gene>
<dbReference type="InterPro" id="IPR052107">
    <property type="entry name" value="HEAT6"/>
</dbReference>
<evidence type="ECO:0008006" key="3">
    <source>
        <dbReference type="Google" id="ProtNLM"/>
    </source>
</evidence>
<dbReference type="Proteomes" id="UP001058974">
    <property type="component" value="Chromosome 5"/>
</dbReference>
<dbReference type="AlphaFoldDB" id="A0A9D4WPR2"/>
<dbReference type="Gramene" id="Psat05G0317100-T8">
    <property type="protein sequence ID" value="KAI5406799.1"/>
    <property type="gene ID" value="KIW84_053171"/>
</dbReference>
<reference evidence="1 2" key="1">
    <citation type="journal article" date="2022" name="Nat. Genet.">
        <title>Improved pea reference genome and pan-genome highlight genomic features and evolutionary characteristics.</title>
        <authorList>
            <person name="Yang T."/>
            <person name="Liu R."/>
            <person name="Luo Y."/>
            <person name="Hu S."/>
            <person name="Wang D."/>
            <person name="Wang C."/>
            <person name="Pandey M.K."/>
            <person name="Ge S."/>
            <person name="Xu Q."/>
            <person name="Li N."/>
            <person name="Li G."/>
            <person name="Huang Y."/>
            <person name="Saxena R.K."/>
            <person name="Ji Y."/>
            <person name="Li M."/>
            <person name="Yan X."/>
            <person name="He Y."/>
            <person name="Liu Y."/>
            <person name="Wang X."/>
            <person name="Xiang C."/>
            <person name="Varshney R.K."/>
            <person name="Ding H."/>
            <person name="Gao S."/>
            <person name="Zong X."/>
        </authorList>
    </citation>
    <scope>NUCLEOTIDE SEQUENCE [LARGE SCALE GENOMIC DNA]</scope>
    <source>
        <strain evidence="1 2">cv. Zhongwan 6</strain>
    </source>
</reference>
<dbReference type="SUPFAM" id="SSF48371">
    <property type="entry name" value="ARM repeat"/>
    <property type="match status" value="1"/>
</dbReference>
<sequence>MVVYLSVQTNLFQALKAVSHNYPSIVTACWGQVSSTVYSFLSIVCPEVPSKQSNEHVGSTTAFNNEKILIAAIKVLDECLRAVSGFQGTEDLSDDKVVDVPFTSDCIRLKKVSSAPSYELECKEDDVVNSEERESGIEQWCEAMEKHMPLILCHSSAMARAVSVTCFAGMTSSVFISFTKEKQNFILSSLVHTAVHDNASSVRSAACRAIGVISCFPQVCQSAEVLDKFIHAIEINTRDALISVRITASWALANICDAIRHCVRILHFGQMGEDSNSNPQFIVSLSECALRLTEDGDKVKSNAVRALGYISQIFNCSTPRSQDTFVHNLENPMTCKRRCLLDSLEDFHRLEKIVQAFISCITTGNVKVQWNACHALGNLFLNETLRLQDMSWAPVVFGMLLQLLHNSSNYKIRIQAAAALAVPLSVQDYGRSFSDIVRSIEHIMENIDRDSISGPSNFKYRVSLQKQLTLTMLHVLRFTSSTNDQMLKDFLVQKASILEDWLKELCSSVGDTVDVQDKSIADRKKVMISSAIQSLIEVYKEKQQHAIAQKFVELNNNI</sequence>
<dbReference type="EMBL" id="JAMSHJ010000005">
    <property type="protein sequence ID" value="KAI5406799.1"/>
    <property type="molecule type" value="Genomic_DNA"/>
</dbReference>
<organism evidence="1 2">
    <name type="scientific">Pisum sativum</name>
    <name type="common">Garden pea</name>
    <name type="synonym">Lathyrus oleraceus</name>
    <dbReference type="NCBI Taxonomy" id="3888"/>
    <lineage>
        <taxon>Eukaryota</taxon>
        <taxon>Viridiplantae</taxon>
        <taxon>Streptophyta</taxon>
        <taxon>Embryophyta</taxon>
        <taxon>Tracheophyta</taxon>
        <taxon>Spermatophyta</taxon>
        <taxon>Magnoliopsida</taxon>
        <taxon>eudicotyledons</taxon>
        <taxon>Gunneridae</taxon>
        <taxon>Pentapetalae</taxon>
        <taxon>rosids</taxon>
        <taxon>fabids</taxon>
        <taxon>Fabales</taxon>
        <taxon>Fabaceae</taxon>
        <taxon>Papilionoideae</taxon>
        <taxon>50 kb inversion clade</taxon>
        <taxon>NPAAA clade</taxon>
        <taxon>Hologalegina</taxon>
        <taxon>IRL clade</taxon>
        <taxon>Fabeae</taxon>
        <taxon>Lathyrus</taxon>
    </lineage>
</organism>
<evidence type="ECO:0000313" key="2">
    <source>
        <dbReference type="Proteomes" id="UP001058974"/>
    </source>
</evidence>
<dbReference type="InterPro" id="IPR011989">
    <property type="entry name" value="ARM-like"/>
</dbReference>
<comment type="caution">
    <text evidence="1">The sequence shown here is derived from an EMBL/GenBank/DDBJ whole genome shotgun (WGS) entry which is preliminary data.</text>
</comment>
<dbReference type="PANTHER" id="PTHR13366">
    <property type="entry name" value="MALARIA ANTIGEN-RELATED"/>
    <property type="match status" value="1"/>
</dbReference>